<protein>
    <submittedName>
        <fullName evidence="1">Uncharacterized protein</fullName>
    </submittedName>
</protein>
<gene>
    <name evidence="1" type="ORF">CEV31_0218</name>
</gene>
<dbReference type="AlphaFoldDB" id="A0A256G6Q4"/>
<proteinExistence type="predicted"/>
<accession>A0A256G6Q4</accession>
<evidence type="ECO:0000313" key="2">
    <source>
        <dbReference type="Proteomes" id="UP000215590"/>
    </source>
</evidence>
<dbReference type="EMBL" id="NNRJ01000006">
    <property type="protein sequence ID" value="OYR22718.1"/>
    <property type="molecule type" value="Genomic_DNA"/>
</dbReference>
<name>A0A256G6Q4_9HYPH</name>
<dbReference type="Proteomes" id="UP000215590">
    <property type="component" value="Unassembled WGS sequence"/>
</dbReference>
<reference evidence="1 2" key="1">
    <citation type="submission" date="2017-07" db="EMBL/GenBank/DDBJ databases">
        <title>Phylogenetic study on the rhizospheric bacterium Ochrobactrum sp. A44.</title>
        <authorList>
            <person name="Krzyzanowska D.M."/>
            <person name="Ossowicki A."/>
            <person name="Rajewska M."/>
            <person name="Maciag T."/>
            <person name="Kaczynski Z."/>
            <person name="Czerwicka M."/>
            <person name="Jafra S."/>
        </authorList>
    </citation>
    <scope>NUCLEOTIDE SEQUENCE [LARGE SCALE GENOMIC DNA]</scope>
    <source>
        <strain evidence="1 2">DSM 7216</strain>
    </source>
</reference>
<keyword evidence="2" id="KW-1185">Reference proteome</keyword>
<organism evidence="1 2">
    <name type="scientific">Brucella thiophenivorans</name>
    <dbReference type="NCBI Taxonomy" id="571255"/>
    <lineage>
        <taxon>Bacteria</taxon>
        <taxon>Pseudomonadati</taxon>
        <taxon>Pseudomonadota</taxon>
        <taxon>Alphaproteobacteria</taxon>
        <taxon>Hyphomicrobiales</taxon>
        <taxon>Brucellaceae</taxon>
        <taxon>Brucella/Ochrobactrum group</taxon>
        <taxon>Brucella</taxon>
    </lineage>
</organism>
<evidence type="ECO:0000313" key="1">
    <source>
        <dbReference type="EMBL" id="OYR22718.1"/>
    </source>
</evidence>
<comment type="caution">
    <text evidence="1">The sequence shown here is derived from an EMBL/GenBank/DDBJ whole genome shotgun (WGS) entry which is preliminary data.</text>
</comment>
<sequence length="60" mass="6457">MLSYKGARDGSNLLDAPDQVLRTGASVSPTCVLFGGSAMRNWQDRAPDEAARFFAILAKL</sequence>